<proteinExistence type="predicted"/>
<dbReference type="AlphaFoldDB" id="A0A136INC4"/>
<protein>
    <submittedName>
        <fullName evidence="1">Uncharacterized protein</fullName>
    </submittedName>
</protein>
<dbReference type="EMBL" id="KQ964268">
    <property type="protein sequence ID" value="KXJ86447.1"/>
    <property type="molecule type" value="Genomic_DNA"/>
</dbReference>
<name>A0A136INC4_9PEZI</name>
<dbReference type="Proteomes" id="UP000070501">
    <property type="component" value="Unassembled WGS sequence"/>
</dbReference>
<evidence type="ECO:0000313" key="2">
    <source>
        <dbReference type="Proteomes" id="UP000070501"/>
    </source>
</evidence>
<gene>
    <name evidence="1" type="ORF">Micbo1qcDRAFT_168489</name>
</gene>
<accession>A0A136INC4</accession>
<organism evidence="1 2">
    <name type="scientific">Microdochium bolleyi</name>
    <dbReference type="NCBI Taxonomy" id="196109"/>
    <lineage>
        <taxon>Eukaryota</taxon>
        <taxon>Fungi</taxon>
        <taxon>Dikarya</taxon>
        <taxon>Ascomycota</taxon>
        <taxon>Pezizomycotina</taxon>
        <taxon>Sordariomycetes</taxon>
        <taxon>Xylariomycetidae</taxon>
        <taxon>Xylariales</taxon>
        <taxon>Microdochiaceae</taxon>
        <taxon>Microdochium</taxon>
    </lineage>
</organism>
<evidence type="ECO:0000313" key="1">
    <source>
        <dbReference type="EMBL" id="KXJ86447.1"/>
    </source>
</evidence>
<dbReference type="InParanoid" id="A0A136INC4"/>
<dbReference type="OrthoDB" id="4500473at2759"/>
<sequence>MPDTRPFTYHVVPRFDMSAAPGGPLRLGTILDDLRLVIPLNRGFEVALPEGAPYPPVRHPDFADTFGRAQRGTFELFLRAAGVPVGLAARVSASHAAEETVTCAEVVTTYFDPDRANVYIKEAVAQKPIGDLLDESEERKAELFLISGLKVARGLKFHQAGESERGAGLNATAQDPDAFAEGGVRAAVQAENHHDLSFGADDIVIGFRVNKYVCQRKRLSKDKNRTLQGGDVNEGNMMNAGTAQDEFWTDVEEIHVPEDIQSTDGGAAPGAEESWT</sequence>
<dbReference type="STRING" id="196109.A0A136INC4"/>
<reference evidence="2" key="1">
    <citation type="submission" date="2016-02" db="EMBL/GenBank/DDBJ databases">
        <title>Draft genome sequence of Microdochium bolleyi, a fungal endophyte of beachgrass.</title>
        <authorList>
            <consortium name="DOE Joint Genome Institute"/>
            <person name="David A.S."/>
            <person name="May G."/>
            <person name="Haridas S."/>
            <person name="Lim J."/>
            <person name="Wang M."/>
            <person name="Labutti K."/>
            <person name="Lipzen A."/>
            <person name="Barry K."/>
            <person name="Grigoriev I.V."/>
        </authorList>
    </citation>
    <scope>NUCLEOTIDE SEQUENCE [LARGE SCALE GENOMIC DNA]</scope>
    <source>
        <strain evidence="2">J235TASD1</strain>
    </source>
</reference>
<keyword evidence="2" id="KW-1185">Reference proteome</keyword>